<comment type="caution">
    <text evidence="1">The sequence shown here is derived from an EMBL/GenBank/DDBJ whole genome shotgun (WGS) entry which is preliminary data.</text>
</comment>
<gene>
    <name evidence="1" type="ORF">B9Q30_13680</name>
</gene>
<dbReference type="AlphaFoldDB" id="A0A2J0PXP0"/>
<dbReference type="OrthoDB" id="6612786at2"/>
<organism evidence="1 2">
    <name type="scientific">Enterobacter hormaechei</name>
    <dbReference type="NCBI Taxonomy" id="158836"/>
    <lineage>
        <taxon>Bacteria</taxon>
        <taxon>Pseudomonadati</taxon>
        <taxon>Pseudomonadota</taxon>
        <taxon>Gammaproteobacteria</taxon>
        <taxon>Enterobacterales</taxon>
        <taxon>Enterobacteriaceae</taxon>
        <taxon>Enterobacter</taxon>
        <taxon>Enterobacter cloacae complex</taxon>
    </lineage>
</organism>
<evidence type="ECO:0000313" key="2">
    <source>
        <dbReference type="Proteomes" id="UP000229974"/>
    </source>
</evidence>
<proteinExistence type="predicted"/>
<evidence type="ECO:0000313" key="1">
    <source>
        <dbReference type="EMBL" id="PJD84203.1"/>
    </source>
</evidence>
<sequence>MKNTKLDLMERYLIILDKFVSKISESGVPQQKVIEQSYLFCSGFYIKYKQEIEKIKFSNSDVVLTFLLYSYYKFINKIDDDLIDKRRIRKICSLLINFIVDNGSQSEKVYVQEKKKYDAFQLQRDLSMKNKRKKYGL</sequence>
<name>A0A2J0PXP0_9ENTR</name>
<accession>A0A2J0PXP0</accession>
<dbReference type="EMBL" id="NEEW01000006">
    <property type="protein sequence ID" value="PJD84203.1"/>
    <property type="molecule type" value="Genomic_DNA"/>
</dbReference>
<dbReference type="RefSeq" id="WP_048962675.1">
    <property type="nucleotide sequence ID" value="NZ_FJXN01000003.1"/>
</dbReference>
<reference evidence="1 2" key="1">
    <citation type="journal article" date="2017" name="J. Antimicrob. Chemother.">
        <title>Characterization of the population structure, drug resistance mechanisms and plasmids of the community-associated Enterobacter cloacae complex in China.</title>
        <authorList>
            <person name="Zhou K."/>
            <person name="Yu W."/>
            <person name="Cao X."/>
            <person name="Shen P."/>
            <person name="Lu H."/>
            <person name="Luo Q."/>
            <person name="Rossen J.W.A."/>
            <person name="Xiao Y."/>
        </authorList>
    </citation>
    <scope>NUCLEOTIDE SEQUENCE [LARGE SCALE GENOMIC DNA]</scope>
    <source>
        <strain evidence="1 2">ECC904</strain>
    </source>
</reference>
<dbReference type="Proteomes" id="UP000229974">
    <property type="component" value="Unassembled WGS sequence"/>
</dbReference>
<protein>
    <submittedName>
        <fullName evidence="1">Uncharacterized protein</fullName>
    </submittedName>
</protein>